<feature type="transmembrane region" description="Helical" evidence="2">
    <location>
        <begin position="101"/>
        <end position="124"/>
    </location>
</feature>
<accession>A0A1I5S021</accession>
<gene>
    <name evidence="3" type="ORF">SAMN05216277_105228</name>
</gene>
<proteinExistence type="predicted"/>
<keyword evidence="4" id="KW-1185">Reference proteome</keyword>
<feature type="compositionally biased region" description="Acidic residues" evidence="1">
    <location>
        <begin position="11"/>
        <end position="23"/>
    </location>
</feature>
<evidence type="ECO:0000256" key="1">
    <source>
        <dbReference type="SAM" id="MobiDB-lite"/>
    </source>
</evidence>
<dbReference type="Proteomes" id="UP000183769">
    <property type="component" value="Unassembled WGS sequence"/>
</dbReference>
<keyword evidence="2" id="KW-0472">Membrane</keyword>
<organism evidence="3 4">
    <name type="scientific">Halolamina pelagica</name>
    <dbReference type="NCBI Taxonomy" id="699431"/>
    <lineage>
        <taxon>Archaea</taxon>
        <taxon>Methanobacteriati</taxon>
        <taxon>Methanobacteriota</taxon>
        <taxon>Stenosarchaea group</taxon>
        <taxon>Halobacteria</taxon>
        <taxon>Halobacteriales</taxon>
        <taxon>Haloferacaceae</taxon>
    </lineage>
</organism>
<evidence type="ECO:0000313" key="3">
    <source>
        <dbReference type="EMBL" id="SFP64027.1"/>
    </source>
</evidence>
<feature type="transmembrane region" description="Helical" evidence="2">
    <location>
        <begin position="130"/>
        <end position="152"/>
    </location>
</feature>
<keyword evidence="2" id="KW-0812">Transmembrane</keyword>
<sequence>MQRSRERNTETEAEIAADADDETASSGGRLSGVRRRVGRLFSLRGFLLALATVVVGVVAGGAVGGIVPFMGTVGRVVGVVAATFLLGLVRSRRQYLEVGVAGAAVAAVLAVTQVFSGVFLPIGVEWLQQYGLALGAIGAGSGAVASLLGYYFGRDLRAGLTKSI</sequence>
<feature type="transmembrane region" description="Helical" evidence="2">
    <location>
        <begin position="41"/>
        <end position="63"/>
    </location>
</feature>
<dbReference type="AlphaFoldDB" id="A0A1I5S021"/>
<keyword evidence="2" id="KW-1133">Transmembrane helix</keyword>
<protein>
    <submittedName>
        <fullName evidence="3">Uncharacterized protein</fullName>
    </submittedName>
</protein>
<feature type="region of interest" description="Disordered" evidence="1">
    <location>
        <begin position="1"/>
        <end position="28"/>
    </location>
</feature>
<dbReference type="RefSeq" id="WP_074877872.1">
    <property type="nucleotide sequence ID" value="NZ_FOXI01000005.1"/>
</dbReference>
<evidence type="ECO:0000313" key="4">
    <source>
        <dbReference type="Proteomes" id="UP000183769"/>
    </source>
</evidence>
<dbReference type="EMBL" id="FOXI01000005">
    <property type="protein sequence ID" value="SFP64027.1"/>
    <property type="molecule type" value="Genomic_DNA"/>
</dbReference>
<feature type="transmembrane region" description="Helical" evidence="2">
    <location>
        <begin position="69"/>
        <end position="89"/>
    </location>
</feature>
<reference evidence="4" key="1">
    <citation type="submission" date="2016-10" db="EMBL/GenBank/DDBJ databases">
        <authorList>
            <person name="Varghese N."/>
            <person name="Submissions S."/>
        </authorList>
    </citation>
    <scope>NUCLEOTIDE SEQUENCE [LARGE SCALE GENOMIC DNA]</scope>
    <source>
        <strain evidence="4">CGMCC 1.10329</strain>
    </source>
</reference>
<evidence type="ECO:0000256" key="2">
    <source>
        <dbReference type="SAM" id="Phobius"/>
    </source>
</evidence>
<feature type="compositionally biased region" description="Basic and acidic residues" evidence="1">
    <location>
        <begin position="1"/>
        <end position="10"/>
    </location>
</feature>
<name>A0A1I5S021_9EURY</name>